<dbReference type="SUPFAM" id="SSF53850">
    <property type="entry name" value="Periplasmic binding protein-like II"/>
    <property type="match status" value="1"/>
</dbReference>
<keyword evidence="7" id="KW-1185">Reference proteome</keyword>
<sequence>MELRHLRYFLAVAQERNFSRAAERLNIAQPPLSRQIRQLELEVGAELFDRGSRPLRLTEAGRLLHQHAQQVLSGFDQMCTMMTRYAGAQSRRFIIGFVGSVIYGRLPRIVRLLRAALGDAVEVTLTELSTLDQIAALREGRIDAGFGRLRIDDPAVRRIVMLEEPLVAALPADHILAEGEDPLELAALAAEPLILYPRPSRPSYADQLLSLFQDHGLVPESRQEVRELQTALGMVAAGAGLCVVPASVQSLHRDDLVYRPIAAADAVSPIILSHRAGDEASDLLELIAISRDIYGDAGS</sequence>
<comment type="caution">
    <text evidence="6">The sequence shown here is derived from an EMBL/GenBank/DDBJ whole genome shotgun (WGS) entry which is preliminary data.</text>
</comment>
<dbReference type="RefSeq" id="WP_222992820.1">
    <property type="nucleotide sequence ID" value="NZ_JAINVV010000013.1"/>
</dbReference>
<evidence type="ECO:0000256" key="2">
    <source>
        <dbReference type="ARBA" id="ARBA00023015"/>
    </source>
</evidence>
<evidence type="ECO:0000256" key="4">
    <source>
        <dbReference type="ARBA" id="ARBA00023163"/>
    </source>
</evidence>
<proteinExistence type="inferred from homology"/>
<gene>
    <name evidence="6" type="ORF">K7G82_25670</name>
</gene>
<dbReference type="PRINTS" id="PR00039">
    <property type="entry name" value="HTHLYSR"/>
</dbReference>
<reference evidence="6 7" key="1">
    <citation type="submission" date="2021-08" db="EMBL/GenBank/DDBJ databases">
        <authorList>
            <person name="Tuo L."/>
        </authorList>
    </citation>
    <scope>NUCLEOTIDE SEQUENCE [LARGE SCALE GENOMIC DNA]</scope>
    <source>
        <strain evidence="6 7">JCM 31229</strain>
    </source>
</reference>
<dbReference type="PROSITE" id="PS50931">
    <property type="entry name" value="HTH_LYSR"/>
    <property type="match status" value="1"/>
</dbReference>
<evidence type="ECO:0000256" key="1">
    <source>
        <dbReference type="ARBA" id="ARBA00009437"/>
    </source>
</evidence>
<dbReference type="InterPro" id="IPR000847">
    <property type="entry name" value="LysR_HTH_N"/>
</dbReference>
<keyword evidence="2" id="KW-0805">Transcription regulation</keyword>
<feature type="domain" description="HTH lysR-type" evidence="5">
    <location>
        <begin position="1"/>
        <end position="58"/>
    </location>
</feature>
<evidence type="ECO:0000256" key="3">
    <source>
        <dbReference type="ARBA" id="ARBA00023125"/>
    </source>
</evidence>
<evidence type="ECO:0000259" key="5">
    <source>
        <dbReference type="PROSITE" id="PS50931"/>
    </source>
</evidence>
<dbReference type="EMBL" id="JAINVV010000013">
    <property type="protein sequence ID" value="MBY8825717.1"/>
    <property type="molecule type" value="Genomic_DNA"/>
</dbReference>
<dbReference type="InterPro" id="IPR005119">
    <property type="entry name" value="LysR_subst-bd"/>
</dbReference>
<dbReference type="InterPro" id="IPR036388">
    <property type="entry name" value="WH-like_DNA-bd_sf"/>
</dbReference>
<name>A0ABS7PWI1_9SPHN</name>
<organism evidence="6 7">
    <name type="scientific">Sphingomonas colocasiae</name>
    <dbReference type="NCBI Taxonomy" id="1848973"/>
    <lineage>
        <taxon>Bacteria</taxon>
        <taxon>Pseudomonadati</taxon>
        <taxon>Pseudomonadota</taxon>
        <taxon>Alphaproteobacteria</taxon>
        <taxon>Sphingomonadales</taxon>
        <taxon>Sphingomonadaceae</taxon>
        <taxon>Sphingomonas</taxon>
    </lineage>
</organism>
<dbReference type="Pfam" id="PF00126">
    <property type="entry name" value="HTH_1"/>
    <property type="match status" value="1"/>
</dbReference>
<dbReference type="Proteomes" id="UP000706039">
    <property type="component" value="Unassembled WGS sequence"/>
</dbReference>
<dbReference type="Pfam" id="PF03466">
    <property type="entry name" value="LysR_substrate"/>
    <property type="match status" value="1"/>
</dbReference>
<comment type="similarity">
    <text evidence="1">Belongs to the LysR transcriptional regulatory family.</text>
</comment>
<dbReference type="Gene3D" id="3.40.190.10">
    <property type="entry name" value="Periplasmic binding protein-like II"/>
    <property type="match status" value="2"/>
</dbReference>
<dbReference type="PANTHER" id="PTHR30346">
    <property type="entry name" value="TRANSCRIPTIONAL DUAL REGULATOR HCAR-RELATED"/>
    <property type="match status" value="1"/>
</dbReference>
<dbReference type="Gene3D" id="1.10.10.10">
    <property type="entry name" value="Winged helix-like DNA-binding domain superfamily/Winged helix DNA-binding domain"/>
    <property type="match status" value="1"/>
</dbReference>
<dbReference type="SUPFAM" id="SSF46785">
    <property type="entry name" value="Winged helix' DNA-binding domain"/>
    <property type="match status" value="1"/>
</dbReference>
<protein>
    <submittedName>
        <fullName evidence="6">LysR family transcriptional regulator</fullName>
    </submittedName>
</protein>
<evidence type="ECO:0000313" key="6">
    <source>
        <dbReference type="EMBL" id="MBY8825717.1"/>
    </source>
</evidence>
<dbReference type="PANTHER" id="PTHR30346:SF17">
    <property type="entry name" value="LYSR FAMILY TRANSCRIPTIONAL REGULATOR"/>
    <property type="match status" value="1"/>
</dbReference>
<keyword evidence="4" id="KW-0804">Transcription</keyword>
<accession>A0ABS7PWI1</accession>
<evidence type="ECO:0000313" key="7">
    <source>
        <dbReference type="Proteomes" id="UP000706039"/>
    </source>
</evidence>
<keyword evidence="3" id="KW-0238">DNA-binding</keyword>
<dbReference type="InterPro" id="IPR036390">
    <property type="entry name" value="WH_DNA-bd_sf"/>
</dbReference>
<dbReference type="CDD" id="cd08445">
    <property type="entry name" value="PBP2_BenM_CatM_CatR"/>
    <property type="match status" value="1"/>
</dbReference>